<gene>
    <name evidence="2" type="ORF">MBAV_005190</name>
</gene>
<keyword evidence="3" id="KW-1185">Reference proteome</keyword>
<feature type="transmembrane region" description="Helical" evidence="1">
    <location>
        <begin position="29"/>
        <end position="48"/>
    </location>
</feature>
<name>A0A0F3GL46_9BACT</name>
<keyword evidence="1" id="KW-0812">Transmembrane</keyword>
<accession>A0A0F3GL46</accession>
<organism evidence="2 3">
    <name type="scientific">Candidatus Magnetobacterium bavaricum</name>
    <dbReference type="NCBI Taxonomy" id="29290"/>
    <lineage>
        <taxon>Bacteria</taxon>
        <taxon>Pseudomonadati</taxon>
        <taxon>Nitrospirota</taxon>
        <taxon>Thermodesulfovibrionia</taxon>
        <taxon>Thermodesulfovibrionales</taxon>
        <taxon>Candidatus Magnetobacteriaceae</taxon>
        <taxon>Candidatus Magnetobacterium</taxon>
    </lineage>
</organism>
<comment type="caution">
    <text evidence="2">The sequence shown here is derived from an EMBL/GenBank/DDBJ whole genome shotgun (WGS) entry which is preliminary data.</text>
</comment>
<evidence type="ECO:0000313" key="3">
    <source>
        <dbReference type="Proteomes" id="UP000033423"/>
    </source>
</evidence>
<dbReference type="Proteomes" id="UP000033423">
    <property type="component" value="Unassembled WGS sequence"/>
</dbReference>
<evidence type="ECO:0000256" key="1">
    <source>
        <dbReference type="SAM" id="Phobius"/>
    </source>
</evidence>
<dbReference type="AlphaFoldDB" id="A0A0F3GL46"/>
<dbReference type="EMBL" id="LACI01002240">
    <property type="protein sequence ID" value="KJU82616.1"/>
    <property type="molecule type" value="Genomic_DNA"/>
</dbReference>
<proteinExistence type="predicted"/>
<keyword evidence="1" id="KW-1133">Transmembrane helix</keyword>
<protein>
    <submittedName>
        <fullName evidence="2">Membrane or secreted protein</fullName>
    </submittedName>
</protein>
<sequence>MIRLLSSFLPTQTISLVCSTSSALLYFTVPTLISLAYACCFWSFVSMLRNTIVSCYLR</sequence>
<evidence type="ECO:0000313" key="2">
    <source>
        <dbReference type="EMBL" id="KJU82616.1"/>
    </source>
</evidence>
<reference evidence="2 3" key="1">
    <citation type="submission" date="2015-02" db="EMBL/GenBank/DDBJ databases">
        <title>Single-cell genomics of uncultivated deep-branching MTB reveals a conserved set of magnetosome genes.</title>
        <authorList>
            <person name="Kolinko S."/>
            <person name="Richter M."/>
            <person name="Glockner F.O."/>
            <person name="Brachmann A."/>
            <person name="Schuler D."/>
        </authorList>
    </citation>
    <scope>NUCLEOTIDE SEQUENCE [LARGE SCALE GENOMIC DNA]</scope>
    <source>
        <strain evidence="2">TM-1</strain>
    </source>
</reference>
<keyword evidence="1" id="KW-0472">Membrane</keyword>